<feature type="transmembrane region" description="Helical" evidence="2">
    <location>
        <begin position="151"/>
        <end position="173"/>
    </location>
</feature>
<keyword evidence="2" id="KW-0812">Transmembrane</keyword>
<feature type="transmembrane region" description="Helical" evidence="2">
    <location>
        <begin position="54"/>
        <end position="73"/>
    </location>
</feature>
<evidence type="ECO:0000313" key="3">
    <source>
        <dbReference type="EMBL" id="KAL2067642.1"/>
    </source>
</evidence>
<gene>
    <name evidence="3" type="ORF">VTL71DRAFT_15738</name>
</gene>
<evidence type="ECO:0000256" key="1">
    <source>
        <dbReference type="SAM" id="MobiDB-lite"/>
    </source>
</evidence>
<reference evidence="3 4" key="1">
    <citation type="journal article" date="2024" name="Commun. Biol.">
        <title>Comparative genomic analysis of thermophilic fungi reveals convergent evolutionary adaptations and gene losses.</title>
        <authorList>
            <person name="Steindorff A.S."/>
            <person name="Aguilar-Pontes M.V."/>
            <person name="Robinson A.J."/>
            <person name="Andreopoulos B."/>
            <person name="LaButti K."/>
            <person name="Kuo A."/>
            <person name="Mondo S."/>
            <person name="Riley R."/>
            <person name="Otillar R."/>
            <person name="Haridas S."/>
            <person name="Lipzen A."/>
            <person name="Grimwood J."/>
            <person name="Schmutz J."/>
            <person name="Clum A."/>
            <person name="Reid I.D."/>
            <person name="Moisan M.C."/>
            <person name="Butler G."/>
            <person name="Nguyen T.T.M."/>
            <person name="Dewar K."/>
            <person name="Conant G."/>
            <person name="Drula E."/>
            <person name="Henrissat B."/>
            <person name="Hansel C."/>
            <person name="Singer S."/>
            <person name="Hutchinson M.I."/>
            <person name="de Vries R.P."/>
            <person name="Natvig D.O."/>
            <person name="Powell A.J."/>
            <person name="Tsang A."/>
            <person name="Grigoriev I.V."/>
        </authorList>
    </citation>
    <scope>NUCLEOTIDE SEQUENCE [LARGE SCALE GENOMIC DNA]</scope>
    <source>
        <strain evidence="3 4">CBS 494.80</strain>
    </source>
</reference>
<keyword evidence="2" id="KW-0472">Membrane</keyword>
<sequence length="306" mass="32782">MAFGGVALKSVSMFLRIIEFCCAAVIIGIFSYYLATLASNDLAINVHIKAVEGISGAAVLYTAIAILLVCCLGGIAFFSLIGMLLDFAFCGAFAYIAWVNRNATRGSCDGDYVRTPYGSGNPDLTVVVVGAGGDGIVQLPSLRNACRLQKAAFAVAIIGCVFFFISIFFELLLMRHRKKEKAFGPSPNNGYTAGSPKRKFWQRKPKKNHGAYAEKNGDVLPTHTTPADMRQSYATDATAVGAHEPVVNKYGNTTYANGATPAPIGTANTVNGYQTTTTTHVPGVGHQQDGYVRNHQPYVQNPTSNY</sequence>
<evidence type="ECO:0008006" key="5">
    <source>
        <dbReference type="Google" id="ProtNLM"/>
    </source>
</evidence>
<keyword evidence="4" id="KW-1185">Reference proteome</keyword>
<organism evidence="3 4">
    <name type="scientific">Oculimacula yallundae</name>
    <dbReference type="NCBI Taxonomy" id="86028"/>
    <lineage>
        <taxon>Eukaryota</taxon>
        <taxon>Fungi</taxon>
        <taxon>Dikarya</taxon>
        <taxon>Ascomycota</taxon>
        <taxon>Pezizomycotina</taxon>
        <taxon>Leotiomycetes</taxon>
        <taxon>Helotiales</taxon>
        <taxon>Ploettnerulaceae</taxon>
        <taxon>Oculimacula</taxon>
    </lineage>
</organism>
<evidence type="ECO:0000256" key="2">
    <source>
        <dbReference type="SAM" id="Phobius"/>
    </source>
</evidence>
<dbReference type="Proteomes" id="UP001595075">
    <property type="component" value="Unassembled WGS sequence"/>
</dbReference>
<feature type="compositionally biased region" description="Polar residues" evidence="1">
    <location>
        <begin position="297"/>
        <end position="306"/>
    </location>
</feature>
<comment type="caution">
    <text evidence="3">The sequence shown here is derived from an EMBL/GenBank/DDBJ whole genome shotgun (WGS) entry which is preliminary data.</text>
</comment>
<name>A0ABR4CCJ4_9HELO</name>
<dbReference type="EMBL" id="JAZHXI010000009">
    <property type="protein sequence ID" value="KAL2067642.1"/>
    <property type="molecule type" value="Genomic_DNA"/>
</dbReference>
<proteinExistence type="predicted"/>
<feature type="region of interest" description="Disordered" evidence="1">
    <location>
        <begin position="283"/>
        <end position="306"/>
    </location>
</feature>
<evidence type="ECO:0000313" key="4">
    <source>
        <dbReference type="Proteomes" id="UP001595075"/>
    </source>
</evidence>
<keyword evidence="2" id="KW-1133">Transmembrane helix</keyword>
<feature type="transmembrane region" description="Helical" evidence="2">
    <location>
        <begin position="12"/>
        <end position="34"/>
    </location>
</feature>
<accession>A0ABR4CCJ4</accession>
<protein>
    <recommendedName>
        <fullName evidence="5">MARVEL domain-containing protein</fullName>
    </recommendedName>
</protein>
<feature type="transmembrane region" description="Helical" evidence="2">
    <location>
        <begin position="80"/>
        <end position="98"/>
    </location>
</feature>